<feature type="region of interest" description="Disordered" evidence="1">
    <location>
        <begin position="161"/>
        <end position="199"/>
    </location>
</feature>
<keyword evidence="4" id="KW-1185">Reference proteome</keyword>
<keyword evidence="2" id="KW-0732">Signal</keyword>
<feature type="signal peptide" evidence="2">
    <location>
        <begin position="1"/>
        <end position="29"/>
    </location>
</feature>
<dbReference type="Gene3D" id="2.60.40.2700">
    <property type="match status" value="2"/>
</dbReference>
<dbReference type="InterPro" id="IPR024079">
    <property type="entry name" value="MetalloPept_cat_dom_sf"/>
</dbReference>
<accession>A0ABR8N7R1</accession>
<evidence type="ECO:0000256" key="2">
    <source>
        <dbReference type="SAM" id="SignalP"/>
    </source>
</evidence>
<evidence type="ECO:0000313" key="3">
    <source>
        <dbReference type="EMBL" id="MBD3923602.1"/>
    </source>
</evidence>
<gene>
    <name evidence="3" type="ORF">IEZ26_03140</name>
</gene>
<proteinExistence type="predicted"/>
<feature type="compositionally biased region" description="Basic and acidic residues" evidence="1">
    <location>
        <begin position="174"/>
        <end position="191"/>
    </location>
</feature>
<feature type="chain" id="PRO_5047445701" evidence="2">
    <location>
        <begin position="30"/>
        <end position="625"/>
    </location>
</feature>
<sequence length="625" mass="65594">MPITVPTRSTSRTLVGVAGLCVLALAATAAPVTMATASQDDRRPVDLLSPASAARTTADAEAPGGERSRAVDVDAAALDAVRTGDRISLALFDDTTVTAAVDRRTDAAGITSWSGGIIGEKGSVTGVVVGGVTHINVASVEHGTYEVHSTPEGDYVVNEAGDPPGGDDVIVPERPGKAESHDHGTQPRAQRDTAGSADARAPIAAADAPDTVDIAIVYPAQLVAQMGQPAMEAQFALGITQTNEAFASSGVGTRVRLVGTRQVAATQSADLVTNLKALGTPGDGIFDEAQALREETHADLVSLWLAGSVPGGASCGIAYLGGTDPQYDPQYAAWSVVYAAACATEFRAFAHEVGHNLSAHHDAGAFQPPTEGKPYARGYVDVAAQTITVMAYYDQCVRAQVNCTRIGYFSNPNVAYNGRVQGTGATNNVQAINEQMAAVAGYRQSQIYPGTAAIAGRPRFKGTAEATSTAWSPAVNLSYQWWLDGVAVPGATASTFKLGRRDIGKTLTLQVLGSAPFYATVAAPDASVVVGKALFRTKRPKLRGVPRAGRVLSVKVKGWKPKPAKKSVKVRYQWLKNGKKIKGAKKATYRVRAKDRGKKISVRVTAKKKGYEKARTSSKSIKIRR</sequence>
<evidence type="ECO:0000256" key="1">
    <source>
        <dbReference type="SAM" id="MobiDB-lite"/>
    </source>
</evidence>
<protein>
    <submittedName>
        <fullName evidence="3">Uncharacterized protein</fullName>
    </submittedName>
</protein>
<dbReference type="Proteomes" id="UP000618818">
    <property type="component" value="Unassembled WGS sequence"/>
</dbReference>
<name>A0ABR8N7R1_9ACTN</name>
<dbReference type="Pfam" id="PF13583">
    <property type="entry name" value="Reprolysin_4"/>
    <property type="match status" value="1"/>
</dbReference>
<dbReference type="Gene3D" id="3.40.390.10">
    <property type="entry name" value="Collagenase (Catalytic Domain)"/>
    <property type="match status" value="1"/>
</dbReference>
<dbReference type="EMBL" id="JACXYZ010000001">
    <property type="protein sequence ID" value="MBD3923602.1"/>
    <property type="molecule type" value="Genomic_DNA"/>
</dbReference>
<dbReference type="RefSeq" id="WP_191193457.1">
    <property type="nucleotide sequence ID" value="NZ_JACXYZ010000001.1"/>
</dbReference>
<organism evidence="3 4">
    <name type="scientific">Nocardioides cavernae</name>
    <dbReference type="NCBI Taxonomy" id="1921566"/>
    <lineage>
        <taxon>Bacteria</taxon>
        <taxon>Bacillati</taxon>
        <taxon>Actinomycetota</taxon>
        <taxon>Actinomycetes</taxon>
        <taxon>Propionibacteriales</taxon>
        <taxon>Nocardioidaceae</taxon>
        <taxon>Nocardioides</taxon>
    </lineage>
</organism>
<dbReference type="SUPFAM" id="SSF55486">
    <property type="entry name" value="Metalloproteases ('zincins'), catalytic domain"/>
    <property type="match status" value="1"/>
</dbReference>
<comment type="caution">
    <text evidence="3">The sequence shown here is derived from an EMBL/GenBank/DDBJ whole genome shotgun (WGS) entry which is preliminary data.</text>
</comment>
<evidence type="ECO:0000313" key="4">
    <source>
        <dbReference type="Proteomes" id="UP000618818"/>
    </source>
</evidence>
<reference evidence="3 4" key="1">
    <citation type="submission" date="2020-09" db="EMBL/GenBank/DDBJ databases">
        <title>novel species in genus Nocardioides.</title>
        <authorList>
            <person name="Zhang G."/>
        </authorList>
    </citation>
    <scope>NUCLEOTIDE SEQUENCE [LARGE SCALE GENOMIC DNA]</scope>
    <source>
        <strain evidence="3 4">KCTC 39551</strain>
    </source>
</reference>